<reference evidence="2 3" key="1">
    <citation type="journal article" date="2024" name="Commun. Biol.">
        <title>Comparative genomic analysis of thermophilic fungi reveals convergent evolutionary adaptations and gene losses.</title>
        <authorList>
            <person name="Steindorff A.S."/>
            <person name="Aguilar-Pontes M.V."/>
            <person name="Robinson A.J."/>
            <person name="Andreopoulos B."/>
            <person name="LaButti K."/>
            <person name="Kuo A."/>
            <person name="Mondo S."/>
            <person name="Riley R."/>
            <person name="Otillar R."/>
            <person name="Haridas S."/>
            <person name="Lipzen A."/>
            <person name="Grimwood J."/>
            <person name="Schmutz J."/>
            <person name="Clum A."/>
            <person name="Reid I.D."/>
            <person name="Moisan M.C."/>
            <person name="Butler G."/>
            <person name="Nguyen T.T.M."/>
            <person name="Dewar K."/>
            <person name="Conant G."/>
            <person name="Drula E."/>
            <person name="Henrissat B."/>
            <person name="Hansel C."/>
            <person name="Singer S."/>
            <person name="Hutchinson M.I."/>
            <person name="de Vries R.P."/>
            <person name="Natvig D.O."/>
            <person name="Powell A.J."/>
            <person name="Tsang A."/>
            <person name="Grigoriev I.V."/>
        </authorList>
    </citation>
    <scope>NUCLEOTIDE SEQUENCE [LARGE SCALE GENOMIC DNA]</scope>
    <source>
        <strain evidence="2 3">ATCC 22073</strain>
    </source>
</reference>
<accession>A0ABR4DBK5</accession>
<dbReference type="Proteomes" id="UP001600064">
    <property type="component" value="Unassembled WGS sequence"/>
</dbReference>
<gene>
    <name evidence="2" type="ORF">VTJ83DRAFT_5002</name>
</gene>
<evidence type="ECO:0000313" key="3">
    <source>
        <dbReference type="Proteomes" id="UP001600064"/>
    </source>
</evidence>
<dbReference type="GeneID" id="98126199"/>
<dbReference type="EMBL" id="JAZGUE010000004">
    <property type="protein sequence ID" value="KAL2267725.1"/>
    <property type="molecule type" value="Genomic_DNA"/>
</dbReference>
<comment type="caution">
    <text evidence="2">The sequence shown here is derived from an EMBL/GenBank/DDBJ whole genome shotgun (WGS) entry which is preliminary data.</text>
</comment>
<evidence type="ECO:0000313" key="2">
    <source>
        <dbReference type="EMBL" id="KAL2267725.1"/>
    </source>
</evidence>
<proteinExistence type="predicted"/>
<name>A0ABR4DBK5_9PEZI</name>
<protein>
    <submittedName>
        <fullName evidence="2">Uncharacterized protein</fullName>
    </submittedName>
</protein>
<organism evidence="2 3">
    <name type="scientific">Remersonia thermophila</name>
    <dbReference type="NCBI Taxonomy" id="72144"/>
    <lineage>
        <taxon>Eukaryota</taxon>
        <taxon>Fungi</taxon>
        <taxon>Dikarya</taxon>
        <taxon>Ascomycota</taxon>
        <taxon>Pezizomycotina</taxon>
        <taxon>Sordariomycetes</taxon>
        <taxon>Sordariomycetidae</taxon>
        <taxon>Sordariales</taxon>
        <taxon>Sordariales incertae sedis</taxon>
        <taxon>Remersonia</taxon>
    </lineage>
</organism>
<dbReference type="RefSeq" id="XP_070866452.1">
    <property type="nucleotide sequence ID" value="XM_071011555.1"/>
</dbReference>
<feature type="region of interest" description="Disordered" evidence="1">
    <location>
        <begin position="1"/>
        <end position="99"/>
    </location>
</feature>
<keyword evidence="3" id="KW-1185">Reference proteome</keyword>
<evidence type="ECO:0000256" key="1">
    <source>
        <dbReference type="SAM" id="MobiDB-lite"/>
    </source>
</evidence>
<sequence>MSRESVQMQPGLAVDGSVSPRTDPYQGMEIGRENITPITSRTDEYHGDFITITKQPPTPPTNRRDSDEWDASKVPPSRFQKRKGSIFAVPSSRDGRVDRSYAERYHEKLEEMGLTPRRKSVSK</sequence>